<comment type="similarity">
    <text evidence="4">Belongs to the GART family.</text>
</comment>
<evidence type="ECO:0000313" key="6">
    <source>
        <dbReference type="EMBL" id="QCD41818.1"/>
    </source>
</evidence>
<dbReference type="EC" id="2.1.2.2" evidence="4"/>
<proteinExistence type="inferred from homology"/>
<dbReference type="GO" id="GO:0005829">
    <property type="term" value="C:cytosol"/>
    <property type="evidence" value="ECO:0007669"/>
    <property type="project" value="TreeGrafter"/>
</dbReference>
<feature type="domain" description="Formyl transferase N-terminal" evidence="5">
    <location>
        <begin position="2"/>
        <end position="183"/>
    </location>
</feature>
<comment type="catalytic activity">
    <reaction evidence="4">
        <text>N(1)-(5-phospho-beta-D-ribosyl)glycinamide + (6R)-10-formyltetrahydrofolate = N(2)-formyl-N(1)-(5-phospho-beta-D-ribosyl)glycinamide + (6S)-5,6,7,8-tetrahydrofolate + H(+)</text>
        <dbReference type="Rhea" id="RHEA:15053"/>
        <dbReference type="ChEBI" id="CHEBI:15378"/>
        <dbReference type="ChEBI" id="CHEBI:57453"/>
        <dbReference type="ChEBI" id="CHEBI:143788"/>
        <dbReference type="ChEBI" id="CHEBI:147286"/>
        <dbReference type="ChEBI" id="CHEBI:195366"/>
        <dbReference type="EC" id="2.1.2.2"/>
    </reaction>
</comment>
<protein>
    <recommendedName>
        <fullName evidence="4">Phosphoribosylglycinamide formyltransferase</fullName>
        <ecNumber evidence="4">2.1.2.2</ecNumber>
    </recommendedName>
    <alternativeName>
        <fullName evidence="4">5'-phosphoribosylglycinamide transformylase</fullName>
    </alternativeName>
    <alternativeName>
        <fullName evidence="4">GAR transformylase</fullName>
        <shortName evidence="4">GART</shortName>
    </alternativeName>
</protein>
<dbReference type="PANTHER" id="PTHR43369:SF2">
    <property type="entry name" value="PHOSPHORIBOSYLGLYCINAMIDE FORMYLTRANSFERASE"/>
    <property type="match status" value="1"/>
</dbReference>
<dbReference type="GO" id="GO:0004644">
    <property type="term" value="F:phosphoribosylglycinamide formyltransferase activity"/>
    <property type="evidence" value="ECO:0007669"/>
    <property type="project" value="UniProtKB-UniRule"/>
</dbReference>
<dbReference type="InterPro" id="IPR002376">
    <property type="entry name" value="Formyl_transf_N"/>
</dbReference>
<dbReference type="Gene3D" id="3.40.50.170">
    <property type="entry name" value="Formyl transferase, N-terminal domain"/>
    <property type="match status" value="1"/>
</dbReference>
<dbReference type="InterPro" id="IPR004607">
    <property type="entry name" value="GART"/>
</dbReference>
<dbReference type="PANTHER" id="PTHR43369">
    <property type="entry name" value="PHOSPHORIBOSYLGLYCINAMIDE FORMYLTRANSFERASE"/>
    <property type="match status" value="1"/>
</dbReference>
<name>A0A4V1D354_9BACT</name>
<dbReference type="UniPathway" id="UPA00074">
    <property type="reaction ID" value="UER00126"/>
</dbReference>
<dbReference type="NCBIfam" id="TIGR00639">
    <property type="entry name" value="PurN"/>
    <property type="match status" value="1"/>
</dbReference>
<feature type="site" description="Raises pKa of active site His" evidence="4">
    <location>
        <position position="146"/>
    </location>
</feature>
<comment type="caution">
    <text evidence="4">Lacks conserved residue(s) required for the propagation of feature annotation.</text>
</comment>
<dbReference type="AlphaFoldDB" id="A0A4V1D354"/>
<dbReference type="InterPro" id="IPR036477">
    <property type="entry name" value="Formyl_transf_N_sf"/>
</dbReference>
<keyword evidence="3 4" id="KW-0658">Purine biosynthesis</keyword>
<evidence type="ECO:0000313" key="7">
    <source>
        <dbReference type="Proteomes" id="UP000297149"/>
    </source>
</evidence>
<dbReference type="SUPFAM" id="SSF53328">
    <property type="entry name" value="Formyltransferase"/>
    <property type="match status" value="1"/>
</dbReference>
<accession>A0A4V1D354</accession>
<dbReference type="Pfam" id="PF00551">
    <property type="entry name" value="Formyl_trans_N"/>
    <property type="match status" value="1"/>
</dbReference>
<dbReference type="RefSeq" id="WP_136414664.1">
    <property type="nucleotide sequence ID" value="NZ_CP039396.1"/>
</dbReference>
<evidence type="ECO:0000256" key="4">
    <source>
        <dbReference type="HAMAP-Rule" id="MF_01930"/>
    </source>
</evidence>
<dbReference type="CDD" id="cd08645">
    <property type="entry name" value="FMT_core_GART"/>
    <property type="match status" value="1"/>
</dbReference>
<keyword evidence="7" id="KW-1185">Reference proteome</keyword>
<dbReference type="KEGG" id="ddb:E7747_05680"/>
<feature type="binding site" evidence="4">
    <location>
        <position position="59"/>
    </location>
    <ligand>
        <name>(6R)-10-formyltetrahydrofolate</name>
        <dbReference type="ChEBI" id="CHEBI:195366"/>
    </ligand>
</feature>
<feature type="binding site" evidence="4">
    <location>
        <begin position="12"/>
        <end position="14"/>
    </location>
    <ligand>
        <name>N(1)-(5-phospho-beta-D-ribosyl)glycinamide</name>
        <dbReference type="ChEBI" id="CHEBI:143788"/>
    </ligand>
</feature>
<dbReference type="Proteomes" id="UP000297149">
    <property type="component" value="Chromosome"/>
</dbReference>
<comment type="function">
    <text evidence="4">Catalyzes the transfer of a formyl group from 10-formyltetrahydrofolate to 5-phospho-ribosyl-glycinamide (GAR), producing 5-phospho-ribosyl-N-formylglycinamide (FGAR) and tetrahydrofolate.</text>
</comment>
<reference evidence="7" key="1">
    <citation type="submission" date="2019-02" db="EMBL/GenBank/DDBJ databases">
        <title>Isolation and identification of novel species under the genus Muribaculum.</title>
        <authorList>
            <person name="Miyake S."/>
            <person name="Ding Y."/>
            <person name="Low A."/>
            <person name="Soh M."/>
            <person name="Seedorf H."/>
        </authorList>
    </citation>
    <scope>NUCLEOTIDE SEQUENCE [LARGE SCALE GENOMIC DNA]</scope>
    <source>
        <strain evidence="7">H5</strain>
    </source>
</reference>
<keyword evidence="2 4" id="KW-0808">Transferase</keyword>
<dbReference type="HAMAP" id="MF_01930">
    <property type="entry name" value="PurN"/>
    <property type="match status" value="1"/>
</dbReference>
<evidence type="ECO:0000256" key="3">
    <source>
        <dbReference type="ARBA" id="ARBA00022755"/>
    </source>
</evidence>
<feature type="binding site" evidence="4">
    <location>
        <position position="103"/>
    </location>
    <ligand>
        <name>(6R)-10-formyltetrahydrofolate</name>
        <dbReference type="ChEBI" id="CHEBI:195366"/>
    </ligand>
</feature>
<gene>
    <name evidence="4 6" type="primary">purN</name>
    <name evidence="6" type="ORF">E7747_05680</name>
</gene>
<comment type="pathway">
    <text evidence="1 4">Purine metabolism; IMP biosynthesis via de novo pathway; N(2)-formyl-N(1)-(5-phospho-D-ribosyl)glycinamide from N(1)-(5-phospho-D-ribosyl)glycinamide (10-formyl THF route): step 1/1.</text>
</comment>
<feature type="active site" description="Proton donor" evidence="4">
    <location>
        <position position="105"/>
    </location>
</feature>
<organism evidence="6 7">
    <name type="scientific">Duncaniella dubosii</name>
    <dbReference type="NCBI Taxonomy" id="2518971"/>
    <lineage>
        <taxon>Bacteria</taxon>
        <taxon>Pseudomonadati</taxon>
        <taxon>Bacteroidota</taxon>
        <taxon>Bacteroidia</taxon>
        <taxon>Bacteroidales</taxon>
        <taxon>Muribaculaceae</taxon>
        <taxon>Duncaniella</taxon>
    </lineage>
</organism>
<dbReference type="EMBL" id="CP039396">
    <property type="protein sequence ID" value="QCD41818.1"/>
    <property type="molecule type" value="Genomic_DNA"/>
</dbReference>
<dbReference type="GO" id="GO:0006189">
    <property type="term" value="P:'de novo' IMP biosynthetic process"/>
    <property type="evidence" value="ECO:0007669"/>
    <property type="project" value="UniProtKB-UniRule"/>
</dbReference>
<evidence type="ECO:0000256" key="1">
    <source>
        <dbReference type="ARBA" id="ARBA00005054"/>
    </source>
</evidence>
<evidence type="ECO:0000256" key="2">
    <source>
        <dbReference type="ARBA" id="ARBA00022679"/>
    </source>
</evidence>
<sequence>MKRIAIFASGNGSNAENIIRYFQEKGSSGEVALVVCNKSGAKVLERAGRLGVESVVMSRDEINDRQSMLGLLESHRIDVIVLAGFLLMVPSFLIERYRDRIVNIHPSLLPKFGGKGMYGRHVHEAVVNSGEVETGITIHYVSEMCDEGRMIFQARTSVEQSDTAEDVEKKVHELEREHFARVIDETFFGG</sequence>
<evidence type="ECO:0000259" key="5">
    <source>
        <dbReference type="Pfam" id="PF00551"/>
    </source>
</evidence>